<sequence>MRPQPGWENWESYVNERLGLQGTAGSGNQWYEKGDGIDRSDSEYAFQVESKYTEQAGFRVGKVVGDYAMQAAMAGKKFALCIRIWGRGQKQPADYAVIPFEVFVDLVERAKEGEQRG</sequence>
<gene>
    <name evidence="1" type="ORF">SEA_PHABBA_206</name>
</gene>
<protein>
    <recommendedName>
        <fullName evidence="3">Holliday junction resolvase</fullName>
    </recommendedName>
</protein>
<keyword evidence="2" id="KW-1185">Reference proteome</keyword>
<reference evidence="2" key="1">
    <citation type="submission" date="2017-08" db="EMBL/GenBank/DDBJ databases">
        <authorList>
            <person name="de Groot N.N."/>
        </authorList>
    </citation>
    <scope>NUCLEOTIDE SEQUENCE [LARGE SCALE GENOMIC DNA]</scope>
</reference>
<organism evidence="1 2">
    <name type="scientific">Mycobacterium phage Phabba</name>
    <dbReference type="NCBI Taxonomy" id="2027899"/>
    <lineage>
        <taxon>Viruses</taxon>
        <taxon>Duplodnaviria</taxon>
        <taxon>Heunggongvirae</taxon>
        <taxon>Uroviricota</taxon>
        <taxon>Caudoviricetes</taxon>
        <taxon>Ceeclamvirinae</taxon>
        <taxon>Myrnavirus</taxon>
        <taxon>Myrnavirus phabba</taxon>
        <taxon>Myranavirus phabba</taxon>
    </lineage>
</organism>
<name>A0A249XSM4_9CAUD</name>
<accession>A0A249XSM4</accession>
<dbReference type="Proteomes" id="UP000226037">
    <property type="component" value="Segment"/>
</dbReference>
<evidence type="ECO:0008006" key="3">
    <source>
        <dbReference type="Google" id="ProtNLM"/>
    </source>
</evidence>
<evidence type="ECO:0000313" key="1">
    <source>
        <dbReference type="EMBL" id="ASZ74745.1"/>
    </source>
</evidence>
<proteinExistence type="predicted"/>
<dbReference type="EMBL" id="MF668280">
    <property type="protein sequence ID" value="ASZ74745.1"/>
    <property type="molecule type" value="Genomic_DNA"/>
</dbReference>
<evidence type="ECO:0000313" key="2">
    <source>
        <dbReference type="Proteomes" id="UP000226037"/>
    </source>
</evidence>